<proteinExistence type="predicted"/>
<feature type="transmembrane region" description="Helical" evidence="1">
    <location>
        <begin position="20"/>
        <end position="41"/>
    </location>
</feature>
<feature type="transmembrane region" description="Helical" evidence="1">
    <location>
        <begin position="405"/>
        <end position="424"/>
    </location>
</feature>
<feature type="transmembrane region" description="Helical" evidence="1">
    <location>
        <begin position="195"/>
        <end position="213"/>
    </location>
</feature>
<feature type="transmembrane region" description="Helical" evidence="1">
    <location>
        <begin position="304"/>
        <end position="324"/>
    </location>
</feature>
<dbReference type="EMBL" id="CAIZ01000136">
    <property type="protein sequence ID" value="CCH70749.1"/>
    <property type="molecule type" value="Genomic_DNA"/>
</dbReference>
<feature type="transmembrane region" description="Helical" evidence="1">
    <location>
        <begin position="104"/>
        <end position="124"/>
    </location>
</feature>
<feature type="transmembrane region" description="Helical" evidence="1">
    <location>
        <begin position="344"/>
        <end position="363"/>
    </location>
</feature>
<dbReference type="RefSeq" id="WP_010850592.1">
    <property type="nucleotide sequence ID" value="NZ_HF570956.1"/>
</dbReference>
<keyword evidence="1" id="KW-0812">Transmembrane</keyword>
<dbReference type="STRING" id="1193181.BN10_650046"/>
<feature type="transmembrane region" description="Helical" evidence="1">
    <location>
        <begin position="168"/>
        <end position="189"/>
    </location>
</feature>
<feature type="transmembrane region" description="Helical" evidence="1">
    <location>
        <begin position="61"/>
        <end position="83"/>
    </location>
</feature>
<reference evidence="3 4" key="1">
    <citation type="journal article" date="2013" name="ISME J.">
        <title>A metabolic model for members of the genus Tetrasphaera involved in enhanced biological phosphorus removal.</title>
        <authorList>
            <person name="Kristiansen R."/>
            <person name="Nguyen H.T.T."/>
            <person name="Saunders A.M."/>
            <person name="Nielsen J.L."/>
            <person name="Wimmer R."/>
            <person name="Le V.Q."/>
            <person name="McIlroy S.J."/>
            <person name="Petrovski S."/>
            <person name="Seviour R.J."/>
            <person name="Calteau A."/>
            <person name="Nielsen K.L."/>
            <person name="Nielsen P.H."/>
        </authorList>
    </citation>
    <scope>NUCLEOTIDE SEQUENCE [LARGE SCALE GENOMIC DNA]</scope>
    <source>
        <strain evidence="3 4">Lp2</strain>
    </source>
</reference>
<gene>
    <name evidence="3" type="ORF">BN10_650046</name>
</gene>
<dbReference type="AlphaFoldDB" id="N0E5X4"/>
<feature type="domain" description="Acyltransferase 3" evidence="2">
    <location>
        <begin position="18"/>
        <end position="359"/>
    </location>
</feature>
<feature type="transmembrane region" description="Helical" evidence="1">
    <location>
        <begin position="144"/>
        <end position="163"/>
    </location>
</feature>
<dbReference type="GO" id="GO:0016747">
    <property type="term" value="F:acyltransferase activity, transferring groups other than amino-acyl groups"/>
    <property type="evidence" value="ECO:0007669"/>
    <property type="project" value="InterPro"/>
</dbReference>
<evidence type="ECO:0000313" key="3">
    <source>
        <dbReference type="EMBL" id="CCH70749.1"/>
    </source>
</evidence>
<sequence>MDVGALAEATPDSRNRVVDFLRALAILVVAFGHWTAAAVVVRDGSLVPDQILNLATWTHPLTWVIQVMPVFFMVGGYANALSWRSARRRGEGYAAWLRSRLRRLGTPVIPLLIVWLAIASIAYAAGVPGGTLRTASQVALVPTWFLAAYVMVVALAPAALALWERLGWWAVAGFLLLGGLVDLVSIRTGSDLSGFPNYVIVFGAVHMIGFAWLDGRLHGIRIRLLLAAIGAVGTVLLVWLGPYPVSMVGLDNATFNNSFPTRVTLGFLGLLQGGLLLALEPVLERWLRRPKPWRFTILVNARIMTLYLWHLTAMVLVIGVSLALGGFGLHSEPLSGAWWATRPLWWAVLAAVTIGCIAVFGRFESPAKDERPAPPAWLAVLACVAMCAGLGVMAMFGIVDRDGVNWWWPLVPIAGLTLTGMIPLGRGRTGSSSSLGAGRAG</sequence>
<feature type="transmembrane region" description="Helical" evidence="1">
    <location>
        <begin position="375"/>
        <end position="399"/>
    </location>
</feature>
<dbReference type="InterPro" id="IPR002656">
    <property type="entry name" value="Acyl_transf_3_dom"/>
</dbReference>
<protein>
    <recommendedName>
        <fullName evidence="2">Acyltransferase 3 domain-containing protein</fullName>
    </recommendedName>
</protein>
<organism evidence="3 4">
    <name type="scientific">Phycicoccus elongatus Lp2</name>
    <dbReference type="NCBI Taxonomy" id="1193181"/>
    <lineage>
        <taxon>Bacteria</taxon>
        <taxon>Bacillati</taxon>
        <taxon>Actinomycetota</taxon>
        <taxon>Actinomycetes</taxon>
        <taxon>Micrococcales</taxon>
        <taxon>Intrasporangiaceae</taxon>
        <taxon>Phycicoccus</taxon>
    </lineage>
</organism>
<accession>N0E5X4</accession>
<comment type="caution">
    <text evidence="3">The sequence shown here is derived from an EMBL/GenBank/DDBJ whole genome shotgun (WGS) entry which is preliminary data.</text>
</comment>
<keyword evidence="1" id="KW-1133">Transmembrane helix</keyword>
<evidence type="ECO:0000313" key="4">
    <source>
        <dbReference type="Proteomes" id="UP000013167"/>
    </source>
</evidence>
<name>N0E5X4_9MICO</name>
<evidence type="ECO:0000259" key="2">
    <source>
        <dbReference type="Pfam" id="PF01757"/>
    </source>
</evidence>
<keyword evidence="4" id="KW-1185">Reference proteome</keyword>
<dbReference type="eggNOG" id="COG1835">
    <property type="taxonomic scope" value="Bacteria"/>
</dbReference>
<evidence type="ECO:0000256" key="1">
    <source>
        <dbReference type="SAM" id="Phobius"/>
    </source>
</evidence>
<feature type="transmembrane region" description="Helical" evidence="1">
    <location>
        <begin position="263"/>
        <end position="283"/>
    </location>
</feature>
<dbReference type="Proteomes" id="UP000013167">
    <property type="component" value="Unassembled WGS sequence"/>
</dbReference>
<dbReference type="Pfam" id="PF01757">
    <property type="entry name" value="Acyl_transf_3"/>
    <property type="match status" value="1"/>
</dbReference>
<dbReference type="HOGENOM" id="CLU_039835_2_0_11"/>
<keyword evidence="1" id="KW-0472">Membrane</keyword>
<feature type="transmembrane region" description="Helical" evidence="1">
    <location>
        <begin position="225"/>
        <end position="243"/>
    </location>
</feature>